<keyword evidence="4" id="KW-0297">G-protein coupled receptor</keyword>
<evidence type="ECO:0000256" key="6">
    <source>
        <dbReference type="ARBA" id="ARBA00023170"/>
    </source>
</evidence>
<keyword evidence="7" id="KW-0807">Transducer</keyword>
<feature type="compositionally biased region" description="Basic residues" evidence="8">
    <location>
        <begin position="511"/>
        <end position="522"/>
    </location>
</feature>
<protein>
    <submittedName>
        <fullName evidence="11">Melanin-concentrating hormone receptor 2</fullName>
    </submittedName>
</protein>
<dbReference type="OrthoDB" id="5864106at2759"/>
<evidence type="ECO:0000313" key="12">
    <source>
        <dbReference type="Proteomes" id="UP000031036"/>
    </source>
</evidence>
<feature type="transmembrane region" description="Helical" evidence="9">
    <location>
        <begin position="301"/>
        <end position="326"/>
    </location>
</feature>
<evidence type="ECO:0000313" key="11">
    <source>
        <dbReference type="EMBL" id="KHN72449.1"/>
    </source>
</evidence>
<sequence length="544" mass="60205">MKQTDALTHELNVVGGASGRNVYEKMMSIWDDRLSSEKYERALIAMQDEQSGHSYKKMSSIEYVLPADTVADIALKNTAGGSLRTTTSILLGLLVTISFILNLLLMATILSSKKLRSVVLYLLFCNVALLNIVDILAGMFVSLLFVANGSWFFSKGLCRFNAAVQQFVHMELLMGLMIMAVERAITLFFAHRPTFTRARTVATVVALWTISTCFAIPILTPGIPVKPFKSRYLCAVDSNAPILFPLAQILVYGGCLFISLVCFGALLSRGNQDKTRSLPIKPQDYSEFIKKSRALQDYLTLAKLVLFLMIAFVLIVGPTIILNFFVEVRNSHEILQYSAPYEVPQDADTILNWLKFVYPLIAPLIIYSVCSDIWLKLQQLVCCRRPKTIAIGSWQGEQGNNGNGGLDESNVMTLVATAEGLQLRLPQHASVQQQTSNIMRITDARRDNPSQYPRYGEIAAAASEPLGTLPNLATSPLQAKITNHEKKHHHNQPSKIPRIKDPVVVTLSHSKPTKKASSKKSSYKYNGSETNTPAVSSSMVDNVP</sequence>
<dbReference type="STRING" id="6265.A0A0B2UT81"/>
<feature type="domain" description="G-protein coupled receptors family 1 profile" evidence="10">
    <location>
        <begin position="101"/>
        <end position="366"/>
    </location>
</feature>
<keyword evidence="3 9" id="KW-1133">Transmembrane helix</keyword>
<evidence type="ECO:0000256" key="9">
    <source>
        <dbReference type="SAM" id="Phobius"/>
    </source>
</evidence>
<organism evidence="11 12">
    <name type="scientific">Toxocara canis</name>
    <name type="common">Canine roundworm</name>
    <dbReference type="NCBI Taxonomy" id="6265"/>
    <lineage>
        <taxon>Eukaryota</taxon>
        <taxon>Metazoa</taxon>
        <taxon>Ecdysozoa</taxon>
        <taxon>Nematoda</taxon>
        <taxon>Chromadorea</taxon>
        <taxon>Rhabditida</taxon>
        <taxon>Spirurina</taxon>
        <taxon>Ascaridomorpha</taxon>
        <taxon>Ascaridoidea</taxon>
        <taxon>Toxocaridae</taxon>
        <taxon>Toxocara</taxon>
    </lineage>
</organism>
<proteinExistence type="predicted"/>
<keyword evidence="2 9" id="KW-0812">Transmembrane</keyword>
<evidence type="ECO:0000256" key="4">
    <source>
        <dbReference type="ARBA" id="ARBA00023040"/>
    </source>
</evidence>
<dbReference type="InterPro" id="IPR017452">
    <property type="entry name" value="GPCR_Rhodpsn_7TM"/>
</dbReference>
<evidence type="ECO:0000256" key="3">
    <source>
        <dbReference type="ARBA" id="ARBA00022989"/>
    </source>
</evidence>
<keyword evidence="12" id="KW-1185">Reference proteome</keyword>
<evidence type="ECO:0000259" key="10">
    <source>
        <dbReference type="PROSITE" id="PS50262"/>
    </source>
</evidence>
<dbReference type="Proteomes" id="UP000031036">
    <property type="component" value="Unassembled WGS sequence"/>
</dbReference>
<feature type="region of interest" description="Disordered" evidence="8">
    <location>
        <begin position="484"/>
        <end position="544"/>
    </location>
</feature>
<comment type="caution">
    <text evidence="11">The sequence shown here is derived from an EMBL/GenBank/DDBJ whole genome shotgun (WGS) entry which is preliminary data.</text>
</comment>
<dbReference type="PROSITE" id="PS50262">
    <property type="entry name" value="G_PROTEIN_RECEP_F1_2"/>
    <property type="match status" value="1"/>
</dbReference>
<gene>
    <name evidence="11" type="primary">MCHR2</name>
    <name evidence="11" type="ORF">Tcan_12820</name>
</gene>
<reference evidence="11 12" key="1">
    <citation type="submission" date="2014-11" db="EMBL/GenBank/DDBJ databases">
        <title>Genetic blueprint of the zoonotic pathogen Toxocara canis.</title>
        <authorList>
            <person name="Zhu X.-Q."/>
            <person name="Korhonen P.K."/>
            <person name="Cai H."/>
            <person name="Young N.D."/>
            <person name="Nejsum P."/>
            <person name="von Samson-Himmelstjerna G."/>
            <person name="Boag P.R."/>
            <person name="Tan P."/>
            <person name="Li Q."/>
            <person name="Min J."/>
            <person name="Yang Y."/>
            <person name="Wang X."/>
            <person name="Fang X."/>
            <person name="Hall R.S."/>
            <person name="Hofmann A."/>
            <person name="Sternberg P.W."/>
            <person name="Jex A.R."/>
            <person name="Gasser R.B."/>
        </authorList>
    </citation>
    <scope>NUCLEOTIDE SEQUENCE [LARGE SCALE GENOMIC DNA]</scope>
    <source>
        <strain evidence="11">PN_DK_2014</strain>
    </source>
</reference>
<accession>A0A0B2UT81</accession>
<keyword evidence="5 9" id="KW-0472">Membrane</keyword>
<dbReference type="EMBL" id="JPKZ01003252">
    <property type="protein sequence ID" value="KHN72449.1"/>
    <property type="molecule type" value="Genomic_DNA"/>
</dbReference>
<comment type="subcellular location">
    <subcellularLocation>
        <location evidence="1">Membrane</location>
        <topology evidence="1">Multi-pass membrane protein</topology>
    </subcellularLocation>
</comment>
<dbReference type="Gene3D" id="1.20.1070.10">
    <property type="entry name" value="Rhodopsin 7-helix transmembrane proteins"/>
    <property type="match status" value="1"/>
</dbReference>
<feature type="transmembrane region" description="Helical" evidence="9">
    <location>
        <begin position="118"/>
        <end position="147"/>
    </location>
</feature>
<dbReference type="GO" id="GO:0016020">
    <property type="term" value="C:membrane"/>
    <property type="evidence" value="ECO:0007669"/>
    <property type="project" value="UniProtKB-SubCell"/>
</dbReference>
<dbReference type="SUPFAM" id="SSF81321">
    <property type="entry name" value="Family A G protein-coupled receptor-like"/>
    <property type="match status" value="1"/>
</dbReference>
<evidence type="ECO:0000256" key="7">
    <source>
        <dbReference type="ARBA" id="ARBA00023224"/>
    </source>
</evidence>
<dbReference type="CDD" id="cd00637">
    <property type="entry name" value="7tm_classA_rhodopsin-like"/>
    <property type="match status" value="1"/>
</dbReference>
<dbReference type="Pfam" id="PF00001">
    <property type="entry name" value="7tm_1"/>
    <property type="match status" value="1"/>
</dbReference>
<evidence type="ECO:0000256" key="5">
    <source>
        <dbReference type="ARBA" id="ARBA00023136"/>
    </source>
</evidence>
<feature type="transmembrane region" description="Helical" evidence="9">
    <location>
        <begin position="243"/>
        <end position="267"/>
    </location>
</feature>
<dbReference type="AlphaFoldDB" id="A0A0B2UT81"/>
<feature type="transmembrane region" description="Helical" evidence="9">
    <location>
        <begin position="167"/>
        <end position="189"/>
    </location>
</feature>
<dbReference type="GO" id="GO:0004930">
    <property type="term" value="F:G protein-coupled receptor activity"/>
    <property type="evidence" value="ECO:0007669"/>
    <property type="project" value="UniProtKB-KW"/>
</dbReference>
<name>A0A0B2UT81_TOXCA</name>
<dbReference type="InterPro" id="IPR000276">
    <property type="entry name" value="GPCR_Rhodpsn"/>
</dbReference>
<evidence type="ECO:0000256" key="1">
    <source>
        <dbReference type="ARBA" id="ARBA00004141"/>
    </source>
</evidence>
<evidence type="ECO:0000256" key="8">
    <source>
        <dbReference type="SAM" id="MobiDB-lite"/>
    </source>
</evidence>
<feature type="transmembrane region" description="Helical" evidence="9">
    <location>
        <begin position="89"/>
        <end position="111"/>
    </location>
</feature>
<dbReference type="OMA" id="TIYLMYC"/>
<keyword evidence="6 11" id="KW-0675">Receptor</keyword>
<feature type="transmembrane region" description="Helical" evidence="9">
    <location>
        <begin position="356"/>
        <end position="375"/>
    </location>
</feature>
<feature type="compositionally biased region" description="Polar residues" evidence="8">
    <location>
        <begin position="525"/>
        <end position="544"/>
    </location>
</feature>
<feature type="transmembrane region" description="Helical" evidence="9">
    <location>
        <begin position="201"/>
        <end position="223"/>
    </location>
</feature>
<evidence type="ECO:0000256" key="2">
    <source>
        <dbReference type="ARBA" id="ARBA00022692"/>
    </source>
</evidence>
<dbReference type="PANTHER" id="PTHR24238">
    <property type="entry name" value="G-PROTEIN COUPLED RECEPTOR"/>
    <property type="match status" value="1"/>
</dbReference>